<dbReference type="AlphaFoldDB" id="A0A553PH83"/>
<protein>
    <submittedName>
        <fullName evidence="1">Uncharacterized protein</fullName>
    </submittedName>
</protein>
<gene>
    <name evidence="1" type="ORF">TCAL_03859</name>
</gene>
<dbReference type="EMBL" id="VCGU01000004">
    <property type="protein sequence ID" value="TRY77042.1"/>
    <property type="molecule type" value="Genomic_DNA"/>
</dbReference>
<evidence type="ECO:0000313" key="2">
    <source>
        <dbReference type="Proteomes" id="UP000318571"/>
    </source>
</evidence>
<organism evidence="1 2">
    <name type="scientific">Tigriopus californicus</name>
    <name type="common">Marine copepod</name>
    <dbReference type="NCBI Taxonomy" id="6832"/>
    <lineage>
        <taxon>Eukaryota</taxon>
        <taxon>Metazoa</taxon>
        <taxon>Ecdysozoa</taxon>
        <taxon>Arthropoda</taxon>
        <taxon>Crustacea</taxon>
        <taxon>Multicrustacea</taxon>
        <taxon>Hexanauplia</taxon>
        <taxon>Copepoda</taxon>
        <taxon>Harpacticoida</taxon>
        <taxon>Harpacticidae</taxon>
        <taxon>Tigriopus</taxon>
    </lineage>
</organism>
<keyword evidence="2" id="KW-1185">Reference proteome</keyword>
<evidence type="ECO:0000313" key="1">
    <source>
        <dbReference type="EMBL" id="TRY77042.1"/>
    </source>
</evidence>
<proteinExistence type="predicted"/>
<name>A0A553PH83_TIGCA</name>
<dbReference type="OMA" id="PKWVNPC"/>
<reference evidence="1 2" key="1">
    <citation type="journal article" date="2018" name="Nat. Ecol. Evol.">
        <title>Genomic signatures of mitonuclear coevolution across populations of Tigriopus californicus.</title>
        <authorList>
            <person name="Barreto F.S."/>
            <person name="Watson E.T."/>
            <person name="Lima T.G."/>
            <person name="Willett C.S."/>
            <person name="Edmands S."/>
            <person name="Li W."/>
            <person name="Burton R.S."/>
        </authorList>
    </citation>
    <scope>NUCLEOTIDE SEQUENCE [LARGE SCALE GENOMIC DNA]</scope>
    <source>
        <strain evidence="1 2">San Diego</strain>
    </source>
</reference>
<sequence length="267" mass="31781">MPLWFTRNTQRLVWAWLLIYLALSPVYCTPLYYSHRKRKAAKPKWINPCGINLKASQKLASHFSLSHHSEVTPLTQAELLENVILVAKNALRHSSVFKEDFVKKTFLVDNWWEHHDAWSDMRYQWLPTWSEIPKNLHERTSQAHLETLKIEKAIKDIHRYLQKMAVGLEQVVLDQTLYDGQFMEEFNEAEYKLKAVLCELQIAMMEMGLSVDESAPDDTLRSIMSPEIRDIEDRSYRDLRDWYIYRDYMNGLEYVLHSFHYLKGQRN</sequence>
<comment type="caution">
    <text evidence="1">The sequence shown here is derived from an EMBL/GenBank/DDBJ whole genome shotgun (WGS) entry which is preliminary data.</text>
</comment>
<accession>A0A553PH83</accession>
<dbReference type="Proteomes" id="UP000318571">
    <property type="component" value="Chromosome 5"/>
</dbReference>